<dbReference type="PROSITE" id="PS51936">
    <property type="entry name" value="POU_4"/>
    <property type="match status" value="1"/>
</dbReference>
<evidence type="ECO:0000256" key="4">
    <source>
        <dbReference type="ARBA" id="ARBA00023015"/>
    </source>
</evidence>
<keyword evidence="4" id="KW-0805">Transcription regulation</keyword>
<evidence type="ECO:0000259" key="14">
    <source>
        <dbReference type="PROSITE" id="PS51937"/>
    </source>
</evidence>
<feature type="region of interest" description="Disordered" evidence="11">
    <location>
        <begin position="510"/>
        <end position="540"/>
    </location>
</feature>
<dbReference type="CDD" id="cd00086">
    <property type="entry name" value="homeodomain"/>
    <property type="match status" value="1"/>
</dbReference>
<feature type="non-terminal residue" evidence="15">
    <location>
        <position position="1"/>
    </location>
</feature>
<dbReference type="Pfam" id="PF04814">
    <property type="entry name" value="HNF-1_N"/>
    <property type="match status" value="1"/>
</dbReference>
<evidence type="ECO:0000256" key="1">
    <source>
        <dbReference type="ARBA" id="ARBA00003263"/>
    </source>
</evidence>
<dbReference type="AlphaFoldDB" id="Q4SA30"/>
<reference evidence="15" key="1">
    <citation type="journal article" date="2004" name="Nature">
        <title>Genome duplication in the teleost fish Tetraodon nigroviridis reveals the early vertebrate proto-karyotype.</title>
        <authorList>
            <person name="Jaillon O."/>
            <person name="Aury J.-M."/>
            <person name="Brunet F."/>
            <person name="Petit J.-L."/>
            <person name="Stange-Thomann N."/>
            <person name="Mauceli E."/>
            <person name="Bouneau L."/>
            <person name="Fischer C."/>
            <person name="Ozouf-Costaz C."/>
            <person name="Bernot A."/>
            <person name="Nicaud S."/>
            <person name="Jaffe D."/>
            <person name="Fisher S."/>
            <person name="Lutfalla G."/>
            <person name="Dossat C."/>
            <person name="Segurens B."/>
            <person name="Dasilva C."/>
            <person name="Salanoubat M."/>
            <person name="Levy M."/>
            <person name="Boudet N."/>
            <person name="Castellano S."/>
            <person name="Anthouard V."/>
            <person name="Jubin C."/>
            <person name="Castelli V."/>
            <person name="Katinka M."/>
            <person name="Vacherie B."/>
            <person name="Biemont C."/>
            <person name="Skalli Z."/>
            <person name="Cattolico L."/>
            <person name="Poulain J."/>
            <person name="De Berardinis V."/>
            <person name="Cruaud C."/>
            <person name="Duprat S."/>
            <person name="Brottier P."/>
            <person name="Coutanceau J.-P."/>
            <person name="Gouzy J."/>
            <person name="Parra G."/>
            <person name="Lardier G."/>
            <person name="Chapple C."/>
            <person name="McKernan K.J."/>
            <person name="McEwan P."/>
            <person name="Bosak S."/>
            <person name="Kellis M."/>
            <person name="Volff J.-N."/>
            <person name="Guigo R."/>
            <person name="Zody M.C."/>
            <person name="Mesirov J."/>
            <person name="Lindblad-Toh K."/>
            <person name="Birren B."/>
            <person name="Nusbaum C."/>
            <person name="Kahn D."/>
            <person name="Robinson-Rechavi M."/>
            <person name="Laudet V."/>
            <person name="Schachter V."/>
            <person name="Quetier F."/>
            <person name="Saurin W."/>
            <person name="Scarpelli C."/>
            <person name="Wincker P."/>
            <person name="Lander E.S."/>
            <person name="Weissenbach J."/>
            <person name="Roest Crollius H."/>
        </authorList>
    </citation>
    <scope>NUCLEOTIDE SEQUENCE [LARGE SCALE GENOMIC DNA]</scope>
</reference>
<feature type="compositionally biased region" description="Low complexity" evidence="11">
    <location>
        <begin position="514"/>
        <end position="527"/>
    </location>
</feature>
<dbReference type="GO" id="GO:0030073">
    <property type="term" value="P:insulin secretion"/>
    <property type="evidence" value="ECO:0007669"/>
    <property type="project" value="InterPro"/>
</dbReference>
<dbReference type="GO" id="GO:0005634">
    <property type="term" value="C:nucleus"/>
    <property type="evidence" value="ECO:0007669"/>
    <property type="project" value="UniProtKB-SubCell"/>
</dbReference>
<proteinExistence type="inferred from homology"/>
<dbReference type="InterPro" id="IPR010982">
    <property type="entry name" value="Lambda_DNA-bd_dom_sf"/>
</dbReference>
<dbReference type="GO" id="GO:0000981">
    <property type="term" value="F:DNA-binding transcription factor activity, RNA polymerase II-specific"/>
    <property type="evidence" value="ECO:0007669"/>
    <property type="project" value="TreeGrafter"/>
</dbReference>
<accession>Q4SA30</accession>
<evidence type="ECO:0000256" key="11">
    <source>
        <dbReference type="SAM" id="MobiDB-lite"/>
    </source>
</evidence>
<dbReference type="Gene3D" id="1.10.260.40">
    <property type="entry name" value="lambda repressor-like DNA-binding domains"/>
    <property type="match status" value="1"/>
</dbReference>
<dbReference type="PANTHER" id="PTHR11568">
    <property type="entry name" value="HEPATOCYTE NUCLEAR FACTOR 1"/>
    <property type="match status" value="1"/>
</dbReference>
<feature type="domain" description="POU-specific atypical" evidence="13">
    <location>
        <begin position="61"/>
        <end position="156"/>
    </location>
</feature>
<dbReference type="OrthoDB" id="10069265at2759"/>
<evidence type="ECO:0000256" key="6">
    <source>
        <dbReference type="ARBA" id="ARBA00023155"/>
    </source>
</evidence>
<dbReference type="InterPro" id="IPR039066">
    <property type="entry name" value="HNF-1"/>
</dbReference>
<feature type="domain" description="Homeobox" evidence="12">
    <location>
        <begin position="194"/>
        <end position="275"/>
    </location>
</feature>
<dbReference type="PROSITE" id="PS51937">
    <property type="entry name" value="HNF_P1"/>
    <property type="match status" value="1"/>
</dbReference>
<organism evidence="15">
    <name type="scientific">Tetraodon nigroviridis</name>
    <name type="common">Spotted green pufferfish</name>
    <name type="synonym">Chelonodon nigroviridis</name>
    <dbReference type="NCBI Taxonomy" id="99883"/>
    <lineage>
        <taxon>Eukaryota</taxon>
        <taxon>Metazoa</taxon>
        <taxon>Chordata</taxon>
        <taxon>Craniata</taxon>
        <taxon>Vertebrata</taxon>
        <taxon>Euteleostomi</taxon>
        <taxon>Actinopterygii</taxon>
        <taxon>Neopterygii</taxon>
        <taxon>Teleostei</taxon>
        <taxon>Neoteleostei</taxon>
        <taxon>Acanthomorphata</taxon>
        <taxon>Eupercaria</taxon>
        <taxon>Tetraodontiformes</taxon>
        <taxon>Tetradontoidea</taxon>
        <taxon>Tetraodontidae</taxon>
        <taxon>Tetraodon</taxon>
    </lineage>
</organism>
<keyword evidence="7" id="KW-0010">Activator</keyword>
<evidence type="ECO:0000256" key="2">
    <source>
        <dbReference type="ARBA" id="ARBA00004123"/>
    </source>
</evidence>
<dbReference type="PANTHER" id="PTHR11568:SF4">
    <property type="entry name" value="HEPATOCYTE NUCLEAR FACTOR 1-ALPHA"/>
    <property type="match status" value="1"/>
</dbReference>
<dbReference type="InterPro" id="IPR009057">
    <property type="entry name" value="Homeodomain-like_sf"/>
</dbReference>
<gene>
    <name evidence="15" type="ORF">GSTENG00021630001</name>
</gene>
<evidence type="ECO:0000256" key="3">
    <source>
        <dbReference type="ARBA" id="ARBA00009966"/>
    </source>
</evidence>
<dbReference type="InterPro" id="IPR044866">
    <property type="entry name" value="HNF_P1"/>
</dbReference>
<reference evidence="15" key="2">
    <citation type="submission" date="2004-02" db="EMBL/GenBank/DDBJ databases">
        <authorList>
            <consortium name="Genoscope"/>
            <consortium name="Whitehead Institute Centre for Genome Research"/>
        </authorList>
    </citation>
    <scope>NUCLEOTIDE SEQUENCE</scope>
</reference>
<name>Q4SA30_TETNG</name>
<comment type="similarity">
    <text evidence="3">Belongs to the HNF1 homeobox family.</text>
</comment>
<feature type="compositionally biased region" description="Basic and acidic residues" evidence="11">
    <location>
        <begin position="33"/>
        <end position="45"/>
    </location>
</feature>
<sequence>RLTALQEQLLWALLESGLSRDLLVQAIGELERDRAAADRRERGDGESSEEGEMDFSPPIFRDLEKLPSEQASKLKAEVEQMLQEDPWHVAKMVKSYMQQHNLPQREVVEATGLNQSHLSQHLNKGTPMKNQKRAALYTWYVKKQCEISQREYPPAPAAARRWAGPGSLNRPTLPEFTNAKHGLASVEEHGEESRKGRRNRFKWGPASLQILFHAYERQKNPSKEEREGLVEECNRAECIQRGVSPSQLAGLGSNLVTEVRVYNWFANRRKEEAFRHKLALDAPFSQPSSANHALPTSPEPGVKYSPQMLCDGVTSARLAGGDRTGCLVVSPVQLEPSHTLLDTQNPKQVSSGGPLPPVSTLTSLHSLSASPASSPSLIMASLPSVMSLGESSLLIAEVNKGRHSGSGVVTGLASTQPQSVPVINNVGAGFTTLQPISFQQQLHASPQQPIPQHLQGHMGSSPFMATMAPLPCHMYKSDSPQYPSSSLLSQALVIADSSSLGTLTSLTAVRQQSDSHPSHLLSPSPSDISYIPAQMASTAQ</sequence>
<dbReference type="Gene3D" id="1.10.10.60">
    <property type="entry name" value="Homeodomain-like"/>
    <property type="match status" value="1"/>
</dbReference>
<dbReference type="InterPro" id="IPR044869">
    <property type="entry name" value="HNF-1_POU"/>
</dbReference>
<dbReference type="InterPro" id="IPR006899">
    <property type="entry name" value="HNF-1_N"/>
</dbReference>
<dbReference type="InterPro" id="IPR006897">
    <property type="entry name" value="HNF1b_C"/>
</dbReference>
<evidence type="ECO:0000259" key="13">
    <source>
        <dbReference type="PROSITE" id="PS51936"/>
    </source>
</evidence>
<evidence type="ECO:0000259" key="12">
    <source>
        <dbReference type="PROSITE" id="PS50071"/>
    </source>
</evidence>
<dbReference type="KEGG" id="tng:GSTEN00021630G001"/>
<evidence type="ECO:0000256" key="8">
    <source>
        <dbReference type="ARBA" id="ARBA00023163"/>
    </source>
</evidence>
<dbReference type="GO" id="GO:0001889">
    <property type="term" value="P:liver development"/>
    <property type="evidence" value="ECO:0007669"/>
    <property type="project" value="InterPro"/>
</dbReference>
<evidence type="ECO:0000256" key="10">
    <source>
        <dbReference type="PROSITE-ProRule" id="PRU00108"/>
    </source>
</evidence>
<comment type="function">
    <text evidence="1">Sequence-specific transcription factor which is part of a developmental regulatory system that provides cells with specific positional identities on the anterior-posterior axis.</text>
</comment>
<keyword evidence="9 10" id="KW-0539">Nucleus</keyword>
<evidence type="ECO:0000313" key="15">
    <source>
        <dbReference type="EMBL" id="CAG02502.1"/>
    </source>
</evidence>
<feature type="domain" description="HNF-p1" evidence="14">
    <location>
        <begin position="1"/>
        <end position="29"/>
    </location>
</feature>
<feature type="DNA-binding region" description="Homeobox" evidence="10">
    <location>
        <begin position="196"/>
        <end position="276"/>
    </location>
</feature>
<feature type="region of interest" description="Disordered" evidence="11">
    <location>
        <begin position="33"/>
        <end position="56"/>
    </location>
</feature>
<protein>
    <submittedName>
        <fullName evidence="15">Chromosome 12 SCAF14692, whole genome shotgun sequence</fullName>
    </submittedName>
</protein>
<evidence type="ECO:0000256" key="9">
    <source>
        <dbReference type="ARBA" id="ARBA00023242"/>
    </source>
</evidence>
<comment type="subcellular location">
    <subcellularLocation>
        <location evidence="2 10">Nucleus</location>
    </subcellularLocation>
</comment>
<dbReference type="GO" id="GO:0000978">
    <property type="term" value="F:RNA polymerase II cis-regulatory region sequence-specific DNA binding"/>
    <property type="evidence" value="ECO:0007669"/>
    <property type="project" value="TreeGrafter"/>
</dbReference>
<dbReference type="EMBL" id="CAAE01014692">
    <property type="protein sequence ID" value="CAG02502.1"/>
    <property type="molecule type" value="Genomic_DNA"/>
</dbReference>
<dbReference type="GO" id="GO:0031016">
    <property type="term" value="P:pancreas development"/>
    <property type="evidence" value="ECO:0007669"/>
    <property type="project" value="InterPro"/>
</dbReference>
<keyword evidence="6 10" id="KW-0371">Homeobox</keyword>
<dbReference type="FunFam" id="1.10.10.60:FF:000043">
    <property type="entry name" value="Hepatocyte nuclear factor 1-beta"/>
    <property type="match status" value="1"/>
</dbReference>
<keyword evidence="8" id="KW-0804">Transcription</keyword>
<dbReference type="GO" id="GO:0034672">
    <property type="term" value="P:anterior/posterior pattern specification involved in pronephros development"/>
    <property type="evidence" value="ECO:0007669"/>
    <property type="project" value="UniProtKB-ARBA"/>
</dbReference>
<dbReference type="InterPro" id="IPR001356">
    <property type="entry name" value="HD"/>
</dbReference>
<dbReference type="GO" id="GO:0045893">
    <property type="term" value="P:positive regulation of DNA-templated transcription"/>
    <property type="evidence" value="ECO:0007669"/>
    <property type="project" value="InterPro"/>
</dbReference>
<keyword evidence="5 10" id="KW-0238">DNA-binding</keyword>
<dbReference type="SUPFAM" id="SSF47413">
    <property type="entry name" value="lambda repressor-like DNA-binding domains"/>
    <property type="match status" value="1"/>
</dbReference>
<dbReference type="Pfam" id="PF04812">
    <property type="entry name" value="HNF-1B_C"/>
    <property type="match status" value="1"/>
</dbReference>
<dbReference type="SMART" id="SM00389">
    <property type="entry name" value="HOX"/>
    <property type="match status" value="1"/>
</dbReference>
<dbReference type="SUPFAM" id="SSF46689">
    <property type="entry name" value="Homeodomain-like"/>
    <property type="match status" value="1"/>
</dbReference>
<dbReference type="PROSITE" id="PS50071">
    <property type="entry name" value="HOMEOBOX_2"/>
    <property type="match status" value="1"/>
</dbReference>
<dbReference type="FunFam" id="1.10.260.40:FF:000009">
    <property type="entry name" value="Hepatocyte nuclear factor 1-beta"/>
    <property type="match status" value="1"/>
</dbReference>
<evidence type="ECO:0000256" key="7">
    <source>
        <dbReference type="ARBA" id="ARBA00023159"/>
    </source>
</evidence>
<evidence type="ECO:0000256" key="5">
    <source>
        <dbReference type="ARBA" id="ARBA00023125"/>
    </source>
</evidence>